<dbReference type="Proteomes" id="UP000036756">
    <property type="component" value="Unassembled WGS sequence"/>
</dbReference>
<feature type="site" description="Cleavage; by autolysis" evidence="10">
    <location>
        <begin position="187"/>
        <end position="188"/>
    </location>
</feature>
<feature type="binding site" evidence="10">
    <location>
        <position position="188"/>
    </location>
    <ligand>
        <name>substrate</name>
    </ligand>
</feature>
<dbReference type="SUPFAM" id="SSF56266">
    <property type="entry name" value="DmpA/ArgJ-like"/>
    <property type="match status" value="1"/>
</dbReference>
<dbReference type="GO" id="GO:0004042">
    <property type="term" value="F:L-glutamate N-acetyltransferase activity"/>
    <property type="evidence" value="ECO:0007669"/>
    <property type="project" value="UniProtKB-UniRule"/>
</dbReference>
<feature type="chain" id="PRO_5023298444" description="Arginine biosynthesis bifunctional protein ArgJ beta chain" evidence="10">
    <location>
        <begin position="188"/>
        <end position="406"/>
    </location>
</feature>
<dbReference type="RefSeq" id="WP_048569859.1">
    <property type="nucleotide sequence ID" value="NZ_LFVU01000006.1"/>
</dbReference>
<dbReference type="OrthoDB" id="9804242at2"/>
<feature type="binding site" evidence="10">
    <location>
        <position position="151"/>
    </location>
    <ligand>
        <name>substrate</name>
    </ligand>
</feature>
<dbReference type="STRING" id="1121307.CLCY_9c00860"/>
<dbReference type="PANTHER" id="PTHR23100">
    <property type="entry name" value="ARGININE BIOSYNTHESIS BIFUNCTIONAL PROTEIN ARGJ"/>
    <property type="match status" value="1"/>
</dbReference>
<proteinExistence type="inferred from homology"/>
<dbReference type="CDD" id="cd02152">
    <property type="entry name" value="OAT"/>
    <property type="match status" value="1"/>
</dbReference>
<keyword evidence="4 10" id="KW-0028">Amino-acid biosynthesis</keyword>
<keyword evidence="10" id="KW-0963">Cytoplasm</keyword>
<dbReference type="FunFam" id="3.10.20.340:FF:000001">
    <property type="entry name" value="Arginine biosynthesis bifunctional protein ArgJ, chloroplastic"/>
    <property type="match status" value="1"/>
</dbReference>
<dbReference type="AlphaFoldDB" id="A0A0J8D9E2"/>
<dbReference type="GO" id="GO:0006526">
    <property type="term" value="P:L-arginine biosynthetic process"/>
    <property type="evidence" value="ECO:0007669"/>
    <property type="project" value="UniProtKB-UniRule"/>
</dbReference>
<evidence type="ECO:0000256" key="6">
    <source>
        <dbReference type="ARBA" id="ARBA00022813"/>
    </source>
</evidence>
<dbReference type="HAMAP" id="MF_01106">
    <property type="entry name" value="ArgJ"/>
    <property type="match status" value="1"/>
</dbReference>
<comment type="pathway">
    <text evidence="10">Amino-acid biosynthesis; L-arginine biosynthesis; N(2)-acetyl-L-ornithine from L-glutamate: step 1/4.</text>
</comment>
<gene>
    <name evidence="10 11" type="primary">argJ</name>
    <name evidence="11" type="ORF">CLCY_9c00860</name>
</gene>
<evidence type="ECO:0000256" key="10">
    <source>
        <dbReference type="HAMAP-Rule" id="MF_01106"/>
    </source>
</evidence>
<dbReference type="NCBIfam" id="NF003802">
    <property type="entry name" value="PRK05388.1"/>
    <property type="match status" value="1"/>
</dbReference>
<keyword evidence="5 10" id="KW-0808">Transferase</keyword>
<feature type="binding site" evidence="10">
    <location>
        <position position="401"/>
    </location>
    <ligand>
        <name>substrate</name>
    </ligand>
</feature>
<feature type="active site" description="Nucleophile" evidence="10">
    <location>
        <position position="188"/>
    </location>
</feature>
<reference evidence="11 12" key="1">
    <citation type="submission" date="2015-06" db="EMBL/GenBank/DDBJ databases">
        <title>Draft genome sequence of the purine-degrading Clostridium cylindrosporum HC-1 (DSM 605).</title>
        <authorList>
            <person name="Poehlein A."/>
            <person name="Schiel-Bengelsdorf B."/>
            <person name="Bengelsdorf F."/>
            <person name="Daniel R."/>
            <person name="Duerre P."/>
        </authorList>
    </citation>
    <scope>NUCLEOTIDE SEQUENCE [LARGE SCALE GENOMIC DNA]</scope>
    <source>
        <strain evidence="11 12">DSM 605</strain>
    </source>
</reference>
<feature type="binding site" evidence="10">
    <location>
        <position position="406"/>
    </location>
    <ligand>
        <name>substrate</name>
    </ligand>
</feature>
<accession>A0A0J8D9E2</accession>
<protein>
    <recommendedName>
        <fullName evidence="10">Arginine biosynthesis bifunctional protein ArgJ</fullName>
    </recommendedName>
    <domain>
        <recommendedName>
            <fullName evidence="10">Glutamate N-acetyltransferase</fullName>
            <ecNumber evidence="10">2.3.1.35</ecNumber>
        </recommendedName>
        <alternativeName>
            <fullName evidence="10">Ornithine acetyltransferase</fullName>
            <shortName evidence="10">OATase</shortName>
        </alternativeName>
        <alternativeName>
            <fullName evidence="10">Ornithine transacetylase</fullName>
        </alternativeName>
    </domain>
    <domain>
        <recommendedName>
            <fullName evidence="10">Amino-acid acetyltransferase</fullName>
            <ecNumber evidence="10">2.3.1.1</ecNumber>
        </recommendedName>
        <alternativeName>
            <fullName evidence="10">N-acetylglutamate synthase</fullName>
            <shortName evidence="10">AGSase</shortName>
        </alternativeName>
    </domain>
    <component>
        <recommendedName>
            <fullName evidence="10">Arginine biosynthesis bifunctional protein ArgJ alpha chain</fullName>
        </recommendedName>
    </component>
    <component>
        <recommendedName>
            <fullName evidence="10">Arginine biosynthesis bifunctional protein ArgJ beta chain</fullName>
        </recommendedName>
    </component>
</protein>
<dbReference type="Gene3D" id="3.10.20.340">
    <property type="entry name" value="ArgJ beta chain, C-terminal domain"/>
    <property type="match status" value="1"/>
</dbReference>
<comment type="similarity">
    <text evidence="1 10">Belongs to the ArgJ family.</text>
</comment>
<dbReference type="Pfam" id="PF01960">
    <property type="entry name" value="ArgJ"/>
    <property type="match status" value="1"/>
</dbReference>
<dbReference type="GO" id="GO:0005737">
    <property type="term" value="C:cytoplasm"/>
    <property type="evidence" value="ECO:0007669"/>
    <property type="project" value="UniProtKB-SubCell"/>
</dbReference>
<evidence type="ECO:0000256" key="1">
    <source>
        <dbReference type="ARBA" id="ARBA00006774"/>
    </source>
</evidence>
<evidence type="ECO:0000313" key="11">
    <source>
        <dbReference type="EMBL" id="KMT22655.1"/>
    </source>
</evidence>
<evidence type="ECO:0000256" key="9">
    <source>
        <dbReference type="ARBA" id="ARBA00049439"/>
    </source>
</evidence>
<keyword evidence="8 10" id="KW-0012">Acyltransferase</keyword>
<keyword evidence="6 10" id="KW-0068">Autocatalytic cleavage</keyword>
<evidence type="ECO:0000256" key="8">
    <source>
        <dbReference type="ARBA" id="ARBA00023315"/>
    </source>
</evidence>
<dbReference type="PATRIC" id="fig|1121307.3.peg.2669"/>
<dbReference type="InterPro" id="IPR002813">
    <property type="entry name" value="Arg_biosynth_ArgJ"/>
</dbReference>
<feature type="chain" id="PRO_5023298443" description="Arginine biosynthesis bifunctional protein ArgJ alpha chain" evidence="10">
    <location>
        <begin position="1"/>
        <end position="187"/>
    </location>
</feature>
<organism evidence="11 12">
    <name type="scientific">Clostridium cylindrosporum DSM 605</name>
    <dbReference type="NCBI Taxonomy" id="1121307"/>
    <lineage>
        <taxon>Bacteria</taxon>
        <taxon>Bacillati</taxon>
        <taxon>Bacillota</taxon>
        <taxon>Clostridia</taxon>
        <taxon>Eubacteriales</taxon>
        <taxon>Clostridiaceae</taxon>
        <taxon>Clostridium</taxon>
    </lineage>
</organism>
<keyword evidence="12" id="KW-1185">Reference proteome</keyword>
<dbReference type="PANTHER" id="PTHR23100:SF0">
    <property type="entry name" value="ARGININE BIOSYNTHESIS BIFUNCTIONAL PROTEIN ARGJ, MITOCHONDRIAL"/>
    <property type="match status" value="1"/>
</dbReference>
<keyword evidence="7 10" id="KW-0511">Multifunctional enzyme</keyword>
<comment type="subcellular location">
    <subcellularLocation>
        <location evidence="10">Cytoplasm</location>
    </subcellularLocation>
</comment>
<comment type="function">
    <text evidence="10">Catalyzes two activities which are involved in the cyclic version of arginine biosynthesis: the synthesis of N-acetylglutamate from glutamate and acetyl-CoA as the acetyl donor, and of ornithine by transacetylation between N(2)-acetylornithine and glutamate.</text>
</comment>
<keyword evidence="3 10" id="KW-0055">Arginine biosynthesis</keyword>
<evidence type="ECO:0000256" key="2">
    <source>
        <dbReference type="ARBA" id="ARBA00011475"/>
    </source>
</evidence>
<name>A0A0J8D9E2_CLOCY</name>
<dbReference type="UniPathway" id="UPA00068">
    <property type="reaction ID" value="UER00106"/>
</dbReference>
<feature type="site" description="Involved in the stabilization of negative charge on the oxyanion by the formation of the oxyanion hole" evidence="10">
    <location>
        <position position="115"/>
    </location>
</feature>
<dbReference type="InterPro" id="IPR042195">
    <property type="entry name" value="ArgJ_beta_C"/>
</dbReference>
<dbReference type="EC" id="2.3.1.35" evidence="10"/>
<evidence type="ECO:0000256" key="3">
    <source>
        <dbReference type="ARBA" id="ARBA00022571"/>
    </source>
</evidence>
<comment type="catalytic activity">
    <reaction evidence="9 10">
        <text>N(2)-acetyl-L-ornithine + L-glutamate = N-acetyl-L-glutamate + L-ornithine</text>
        <dbReference type="Rhea" id="RHEA:15349"/>
        <dbReference type="ChEBI" id="CHEBI:29985"/>
        <dbReference type="ChEBI" id="CHEBI:44337"/>
        <dbReference type="ChEBI" id="CHEBI:46911"/>
        <dbReference type="ChEBI" id="CHEBI:57805"/>
        <dbReference type="EC" id="2.3.1.35"/>
    </reaction>
</comment>
<dbReference type="Gene3D" id="3.60.70.12">
    <property type="entry name" value="L-amino peptidase D-ALA esterase/amidase"/>
    <property type="match status" value="1"/>
</dbReference>
<dbReference type="GO" id="GO:0004358">
    <property type="term" value="F:L-glutamate N-acetyltransferase activity, acting on acetyl-L-ornithine as donor"/>
    <property type="evidence" value="ECO:0007669"/>
    <property type="project" value="UniProtKB-UniRule"/>
</dbReference>
<feature type="binding site" evidence="10">
    <location>
        <position position="177"/>
    </location>
    <ligand>
        <name>substrate</name>
    </ligand>
</feature>
<dbReference type="GO" id="GO:0006592">
    <property type="term" value="P:ornithine biosynthetic process"/>
    <property type="evidence" value="ECO:0007669"/>
    <property type="project" value="TreeGrafter"/>
</dbReference>
<sequence>MKILEGKTITDVKGFLANGIYSGVKRSKKLDLCMIYSEYKAKASGTFTQNKAKAAPVTLNQQNIDNENIQAIVVNSGNANACTGENGYNDAVKMTEKVAECLNLKKEEVLVASTGIIGVPLEMDKILPGIEESSKILSADGGENAAKAILTTDTFSKEIAVEFTVGGKVARIAGMAKGSGMIHPNMATMLAFITTDVNISKNLLDKAFKESVASTYNMVSVDGDTSTNDMSIILANGACENEEIISEESADYIEFKKAIEFVNETLAKLIAKDGEGATKLLEVKIKEALTLEDARKCAKSVVSSNLFKCALFGNDANWGRIVCALGYSDANIDMDIIDVFLRNESESIQIVKKGVGINFDEDAAEKLLDSKTVSVVVNLKQGAYEATAWGCDLSFEYVRINGCYRT</sequence>
<evidence type="ECO:0000256" key="7">
    <source>
        <dbReference type="ARBA" id="ARBA00023268"/>
    </source>
</evidence>
<evidence type="ECO:0000256" key="4">
    <source>
        <dbReference type="ARBA" id="ARBA00022605"/>
    </source>
</evidence>
<dbReference type="NCBIfam" id="TIGR00120">
    <property type="entry name" value="ArgJ"/>
    <property type="match status" value="1"/>
</dbReference>
<feature type="binding site" evidence="10">
    <location>
        <position position="275"/>
    </location>
    <ligand>
        <name>substrate</name>
    </ligand>
</feature>
<evidence type="ECO:0000313" key="12">
    <source>
        <dbReference type="Proteomes" id="UP000036756"/>
    </source>
</evidence>
<dbReference type="EMBL" id="LFVU01000006">
    <property type="protein sequence ID" value="KMT22655.1"/>
    <property type="molecule type" value="Genomic_DNA"/>
</dbReference>
<comment type="catalytic activity">
    <reaction evidence="10">
        <text>L-glutamate + acetyl-CoA = N-acetyl-L-glutamate + CoA + H(+)</text>
        <dbReference type="Rhea" id="RHEA:24292"/>
        <dbReference type="ChEBI" id="CHEBI:15378"/>
        <dbReference type="ChEBI" id="CHEBI:29985"/>
        <dbReference type="ChEBI" id="CHEBI:44337"/>
        <dbReference type="ChEBI" id="CHEBI:57287"/>
        <dbReference type="ChEBI" id="CHEBI:57288"/>
        <dbReference type="EC" id="2.3.1.1"/>
    </reaction>
</comment>
<comment type="pathway">
    <text evidence="10">Amino-acid biosynthesis; L-arginine biosynthesis; L-ornithine and N-acetyl-L-glutamate from L-glutamate and N(2)-acetyl-L-ornithine (cyclic): step 1/1.</text>
</comment>
<dbReference type="InterPro" id="IPR016117">
    <property type="entry name" value="ArgJ-like_dom_sf"/>
</dbReference>
<feature type="site" description="Involved in the stabilization of negative charge on the oxyanion by the formation of the oxyanion hole" evidence="10">
    <location>
        <position position="114"/>
    </location>
</feature>
<evidence type="ECO:0000256" key="5">
    <source>
        <dbReference type="ARBA" id="ARBA00022679"/>
    </source>
</evidence>
<dbReference type="FunFam" id="3.60.70.12:FF:000001">
    <property type="entry name" value="Arginine biosynthesis bifunctional protein ArgJ, chloroplastic"/>
    <property type="match status" value="1"/>
</dbReference>
<dbReference type="EC" id="2.3.1.1" evidence="10"/>
<comment type="caution">
    <text evidence="11">The sequence shown here is derived from an EMBL/GenBank/DDBJ whole genome shotgun (WGS) entry which is preliminary data.</text>
</comment>
<comment type="subunit">
    <text evidence="2 10">Heterotetramer of two alpha and two beta chains.</text>
</comment>